<feature type="transmembrane region" description="Helical" evidence="1">
    <location>
        <begin position="192"/>
        <end position="214"/>
    </location>
</feature>
<feature type="transmembrane region" description="Helical" evidence="1">
    <location>
        <begin position="157"/>
        <end position="180"/>
    </location>
</feature>
<feature type="transmembrane region" description="Helical" evidence="1">
    <location>
        <begin position="134"/>
        <end position="151"/>
    </location>
</feature>
<organism evidence="2 3">
    <name type="scientific">Blastopirellula marina</name>
    <dbReference type="NCBI Taxonomy" id="124"/>
    <lineage>
        <taxon>Bacteria</taxon>
        <taxon>Pseudomonadati</taxon>
        <taxon>Planctomycetota</taxon>
        <taxon>Planctomycetia</taxon>
        <taxon>Pirellulales</taxon>
        <taxon>Pirellulaceae</taxon>
        <taxon>Blastopirellula</taxon>
    </lineage>
</organism>
<dbReference type="RefSeq" id="WP_105331303.1">
    <property type="nucleotide sequence ID" value="NZ_PUHY01000012.1"/>
</dbReference>
<sequence>MNSEDQDEQTTAAATETNRIPPFTLMMLLAWVAICAVLFEFWRQTGLMGREVLWQSLMGMQLATWSAGLSGLGLRAWWWQQGRRIPWQPGHWLLCLVGFVGLVPILTKLLQLFFWQVDPLPASTGLWLQENVRLILSVASILAMWGVVWFASLPRVWAIVVLPEAITRSFSLGMQIYVVFNGTSQFPFGSDVTMALTWILGVIALAGPLLILIVPLWDAFISKQERDWMHWTGVAAWGLLILQPYLMTIVWLTSRQ</sequence>
<comment type="caution">
    <text evidence="2">The sequence shown here is derived from an EMBL/GenBank/DDBJ whole genome shotgun (WGS) entry which is preliminary data.</text>
</comment>
<feature type="transmembrane region" description="Helical" evidence="1">
    <location>
        <begin position="20"/>
        <end position="42"/>
    </location>
</feature>
<evidence type="ECO:0000256" key="1">
    <source>
        <dbReference type="SAM" id="Phobius"/>
    </source>
</evidence>
<accession>A0A2S8FJG2</accession>
<keyword evidence="1" id="KW-0472">Membrane</keyword>
<feature type="transmembrane region" description="Helical" evidence="1">
    <location>
        <begin position="91"/>
        <end position="114"/>
    </location>
</feature>
<name>A0A2S8FJG2_9BACT</name>
<feature type="transmembrane region" description="Helical" evidence="1">
    <location>
        <begin position="62"/>
        <end position="79"/>
    </location>
</feature>
<keyword evidence="1" id="KW-0812">Transmembrane</keyword>
<dbReference type="EMBL" id="PUHY01000012">
    <property type="protein sequence ID" value="PQO32291.1"/>
    <property type="molecule type" value="Genomic_DNA"/>
</dbReference>
<dbReference type="AlphaFoldDB" id="A0A2S8FJG2"/>
<gene>
    <name evidence="2" type="ORF">C5Y83_18865</name>
</gene>
<reference evidence="2 3" key="1">
    <citation type="submission" date="2018-02" db="EMBL/GenBank/DDBJ databases">
        <title>Comparative genomes isolates from brazilian mangrove.</title>
        <authorList>
            <person name="Araujo J.E."/>
            <person name="Taketani R.G."/>
            <person name="Silva M.C.P."/>
            <person name="Loureco M.V."/>
            <person name="Andreote F.D."/>
        </authorList>
    </citation>
    <scope>NUCLEOTIDE SEQUENCE [LARGE SCALE GENOMIC DNA]</scope>
    <source>
        <strain evidence="2 3">Hex-1 MGV</strain>
    </source>
</reference>
<dbReference type="Proteomes" id="UP000238322">
    <property type="component" value="Unassembled WGS sequence"/>
</dbReference>
<proteinExistence type="predicted"/>
<evidence type="ECO:0000313" key="3">
    <source>
        <dbReference type="Proteomes" id="UP000238322"/>
    </source>
</evidence>
<protein>
    <submittedName>
        <fullName evidence="2">Uncharacterized protein</fullName>
    </submittedName>
</protein>
<feature type="transmembrane region" description="Helical" evidence="1">
    <location>
        <begin position="234"/>
        <end position="253"/>
    </location>
</feature>
<keyword evidence="1" id="KW-1133">Transmembrane helix</keyword>
<evidence type="ECO:0000313" key="2">
    <source>
        <dbReference type="EMBL" id="PQO32291.1"/>
    </source>
</evidence>
<dbReference type="OrthoDB" id="278857at2"/>